<dbReference type="OrthoDB" id="62528at2759"/>
<protein>
    <recommendedName>
        <fullName evidence="2">Calponin-homology (CH) domain-containing protein</fullName>
    </recommendedName>
</protein>
<dbReference type="GO" id="GO:0005737">
    <property type="term" value="C:cytoplasm"/>
    <property type="evidence" value="ECO:0007669"/>
    <property type="project" value="UniProtKB-ARBA"/>
</dbReference>
<evidence type="ECO:0000259" key="2">
    <source>
        <dbReference type="PROSITE" id="PS50021"/>
    </source>
</evidence>
<feature type="region of interest" description="Disordered" evidence="1">
    <location>
        <begin position="1058"/>
        <end position="1086"/>
    </location>
</feature>
<dbReference type="Gene3D" id="3.40.50.300">
    <property type="entry name" value="P-loop containing nucleotide triphosphate hydrolases"/>
    <property type="match status" value="1"/>
</dbReference>
<accession>A0A8J8P6X6</accession>
<feature type="compositionally biased region" description="Low complexity" evidence="1">
    <location>
        <begin position="800"/>
        <end position="812"/>
    </location>
</feature>
<sequence length="1691" mass="193788">MASETVMQWIQRDMKLSRPVTSFESDFSNGYLFGEILHRFELLEDLSSLSKKGTKESKVKNFQVVEGLLRNIKVKFDGKLIHQIMNEERGAALRLLYQMKLGIEKADIGGVDASKKTMTNLKPDVVKQRVTEVDSLKHTLATEPLSRFTTINRAKKLLPIERQMLPFEHKKSLLEKKAFEDQKKEEELVMSLYQQARQEEFRKMDENKEFMQDWLKEGKKNWTINQKKRAEAIAKVKYFEDREVKAYKDKLGKELDEATRELIGGVEEFERNLQKLGIEKNTNIEEAIKKMEEKKGIPPGQIQNFSYAATMNKIKEKKSMLDFAVKERDRRRRKMVVDQSRTQSELDKKKGEELLVQKLLKQQADEQKMAYLDKRQIRCKELVVESRRVKALVHEEQRQLQIQEIEKKRMETMPQQVKKHITDIKERKKDFQVLRREEKAKKRGIDIEICSEVIDLILDIANEAYDEQQKSASGKLEKPMWREWMRYFKDNKVVSRARRGLLNGPESDNPFLVVSTTQNFHQEADILEDYKRPIGEIVEAVKNEQCYTDFLEYLSTSGIFNLTDGRFEEWFEFADQASSPSLGDLSHLLNLRTPPTNPEIGRVVHKILSKQHQAKTAELETTQAVGLPSYLTLKLCLLGRACSGKRTVAKQLTDLYPKLKVFRMDDMIKEVIEYISPKPVADAGAAANAPKGKAPPPKGGKVEEAAPVDIYAGLDTKEYKEIGALIKKQVCPSGGDEVPAGQDLTALVNDEKLLVRLFVQKLKLTFPAEKSEEARTEEIKQGLIKEKELLEQLAELEAANAAGGDPKSAPKGKAPPPKGGKGGAGGPSGEEQIRAELEAIQKVQVEGWLLLDFPRTLTQAKAMEQIMTGFTTLIDEGADTKEQKEFELWSKVVNPVKAVGRGNPEVFYGGEPFIYNSATDGYLILDVPQEECMRRITGRKIDPTTGIIYHPEDNPPPESDPKLKDRLQDYHGEPDTEHSRLSHHHSLFSSNVDQLKKWASSFALKEDTLGVNALMEVPIQDKLKKEEVFERISKQIGKVLSFKQALFDQKRQKVRAHVEAPPIQEPENASEEHKQGEVDGELGEEQERVKSRNELFDAGQLVSASKRSGLTKGSAENLMSGTLRSTASFKQAQPLNSAQKVLLYKQFEAEYYRECLQVFKAVRNQRGHVFDGLTQMQNTFIENYLSRLDTRQTSLVQDFIDSFNKFSEEFPNLRSDPLTQEELRKRVTRLGNDMWTLVEQKKDQALAQHAKLNSDGWVVSEIKKLMKNATRLIQNELARVFALQSLVTGTVHQLEIELDRTLDNLSDNGLQTIDEHEQSPLFNEIIAYAVRIIQGRKEYFETQLDIDQRRLLEGEVDACLYRVNLLRTWVMLKVKEFNQFWRQLYEVLDEGIVTAVQVENEATQSVVAKIGEHMAEQQQTGLFRPMDYSDFRIPFLDLDSQVHRIDFSNAEVPLYQQRTPSPTNPHDQRLKPSQLNALYHSLRFYAYEDYLEVPAFIHQLVLLFQANSLPMAWREFEFTVYAQIGQKLRLKVPGQDVNIYQTFNSGNSQREYLDWKKLMTMLILIGAPLPSQQDLDHYQTELLSKADESGLISRDHFTQSPAWYDSFESVAQELPAIKTGGDTTIEDEDDDEEGDGILRDKQRLLDIKGQLFDVHQMNTGVVRVSAFVRVLSEVRALASSHENFFSYLFLN</sequence>
<dbReference type="InterPro" id="IPR010441">
    <property type="entry name" value="CH_2"/>
</dbReference>
<evidence type="ECO:0000313" key="4">
    <source>
        <dbReference type="Proteomes" id="UP000785679"/>
    </source>
</evidence>
<dbReference type="Pfam" id="PF22946">
    <property type="entry name" value="SPEF2_D5"/>
    <property type="match status" value="1"/>
</dbReference>
<dbReference type="InterPro" id="IPR036872">
    <property type="entry name" value="CH_dom_sf"/>
</dbReference>
<dbReference type="PROSITE" id="PS50021">
    <property type="entry name" value="CH"/>
    <property type="match status" value="1"/>
</dbReference>
<dbReference type="Proteomes" id="UP000785679">
    <property type="component" value="Unassembled WGS sequence"/>
</dbReference>
<dbReference type="PANTHER" id="PTHR14919">
    <property type="entry name" value="KPL2-RELATED"/>
    <property type="match status" value="1"/>
</dbReference>
<feature type="compositionally biased region" description="Basic and acidic residues" evidence="1">
    <location>
        <begin position="959"/>
        <end position="980"/>
    </location>
</feature>
<gene>
    <name evidence="3" type="ORF">FGO68_gene5860</name>
</gene>
<feature type="compositionally biased region" description="Gly residues" evidence="1">
    <location>
        <begin position="819"/>
        <end position="828"/>
    </location>
</feature>
<evidence type="ECO:0000256" key="1">
    <source>
        <dbReference type="SAM" id="MobiDB-lite"/>
    </source>
</evidence>
<name>A0A8J8P6X6_HALGN</name>
<dbReference type="EMBL" id="RRYP01000573">
    <property type="protein sequence ID" value="TNV87210.1"/>
    <property type="molecule type" value="Genomic_DNA"/>
</dbReference>
<keyword evidence="4" id="KW-1185">Reference proteome</keyword>
<dbReference type="InterPro" id="IPR027417">
    <property type="entry name" value="P-loop_NTPase"/>
</dbReference>
<feature type="domain" description="Calponin-homology (CH)" evidence="2">
    <location>
        <begin position="1"/>
        <end position="104"/>
    </location>
</feature>
<reference evidence="3" key="1">
    <citation type="submission" date="2019-06" db="EMBL/GenBank/DDBJ databases">
        <authorList>
            <person name="Zheng W."/>
        </authorList>
    </citation>
    <scope>NUCLEOTIDE SEQUENCE</scope>
    <source>
        <strain evidence="3">QDHG01</strain>
    </source>
</reference>
<dbReference type="InterPro" id="IPR054517">
    <property type="entry name" value="SPEF2_D5"/>
</dbReference>
<dbReference type="SUPFAM" id="SSF52540">
    <property type="entry name" value="P-loop containing nucleoside triphosphate hydrolases"/>
    <property type="match status" value="1"/>
</dbReference>
<dbReference type="Gene3D" id="1.10.418.10">
    <property type="entry name" value="Calponin-like domain"/>
    <property type="match status" value="1"/>
</dbReference>
<dbReference type="Pfam" id="PF06294">
    <property type="entry name" value="CH_2"/>
    <property type="match status" value="1"/>
</dbReference>
<proteinExistence type="predicted"/>
<dbReference type="PANTHER" id="PTHR14919:SF0">
    <property type="entry name" value="SPERM FLAGELLAR PROTEIN 2"/>
    <property type="match status" value="1"/>
</dbReference>
<dbReference type="InterPro" id="IPR052634">
    <property type="entry name" value="Sperm_flagellar-bone_growth"/>
</dbReference>
<feature type="region of interest" description="Disordered" evidence="1">
    <location>
        <begin position="944"/>
        <end position="982"/>
    </location>
</feature>
<dbReference type="InterPro" id="IPR001715">
    <property type="entry name" value="CH_dom"/>
</dbReference>
<comment type="caution">
    <text evidence="3">The sequence shown here is derived from an EMBL/GenBank/DDBJ whole genome shotgun (WGS) entry which is preliminary data.</text>
</comment>
<organism evidence="3 4">
    <name type="scientific">Halteria grandinella</name>
    <dbReference type="NCBI Taxonomy" id="5974"/>
    <lineage>
        <taxon>Eukaryota</taxon>
        <taxon>Sar</taxon>
        <taxon>Alveolata</taxon>
        <taxon>Ciliophora</taxon>
        <taxon>Intramacronucleata</taxon>
        <taxon>Spirotrichea</taxon>
        <taxon>Stichotrichia</taxon>
        <taxon>Sporadotrichida</taxon>
        <taxon>Halteriidae</taxon>
        <taxon>Halteria</taxon>
    </lineage>
</organism>
<feature type="region of interest" description="Disordered" evidence="1">
    <location>
        <begin position="800"/>
        <end position="829"/>
    </location>
</feature>
<evidence type="ECO:0000313" key="3">
    <source>
        <dbReference type="EMBL" id="TNV87210.1"/>
    </source>
</evidence>